<keyword evidence="4" id="KW-1185">Reference proteome</keyword>
<evidence type="ECO:0000256" key="1">
    <source>
        <dbReference type="ARBA" id="ARBA00022687"/>
    </source>
</evidence>
<dbReference type="InParanoid" id="A0A078A7Q0"/>
<accession>A0A078A7Q0</accession>
<dbReference type="InterPro" id="IPR029071">
    <property type="entry name" value="Ubiquitin-like_domsf"/>
</dbReference>
<evidence type="ECO:0000313" key="3">
    <source>
        <dbReference type="EMBL" id="CDW78285.1"/>
    </source>
</evidence>
<dbReference type="Proteomes" id="UP000039865">
    <property type="component" value="Unassembled WGS sequence"/>
</dbReference>
<evidence type="ECO:0000313" key="4">
    <source>
        <dbReference type="Proteomes" id="UP000039865"/>
    </source>
</evidence>
<proteinExistence type="predicted"/>
<name>A0A078A7Q0_STYLE</name>
<reference evidence="3 4" key="1">
    <citation type="submission" date="2014-06" db="EMBL/GenBank/DDBJ databases">
        <authorList>
            <person name="Swart Estienne"/>
        </authorList>
    </citation>
    <scope>NUCLEOTIDE SEQUENCE [LARGE SCALE GENOMIC DNA]</scope>
    <source>
        <strain evidence="3 4">130c</strain>
    </source>
</reference>
<dbReference type="Pfam" id="PF00778">
    <property type="entry name" value="DIX"/>
    <property type="match status" value="1"/>
</dbReference>
<dbReference type="AlphaFoldDB" id="A0A078A7Q0"/>
<dbReference type="SUPFAM" id="SSF54236">
    <property type="entry name" value="Ubiquitin-like"/>
    <property type="match status" value="1"/>
</dbReference>
<feature type="domain" description="DIX" evidence="2">
    <location>
        <begin position="19"/>
        <end position="97"/>
    </location>
</feature>
<organism evidence="3 4">
    <name type="scientific">Stylonychia lemnae</name>
    <name type="common">Ciliate</name>
    <dbReference type="NCBI Taxonomy" id="5949"/>
    <lineage>
        <taxon>Eukaryota</taxon>
        <taxon>Sar</taxon>
        <taxon>Alveolata</taxon>
        <taxon>Ciliophora</taxon>
        <taxon>Intramacronucleata</taxon>
        <taxon>Spirotrichea</taxon>
        <taxon>Stichotrichia</taxon>
        <taxon>Sporadotrichida</taxon>
        <taxon>Oxytrichidae</taxon>
        <taxon>Stylonychinae</taxon>
        <taxon>Stylonychia</taxon>
    </lineage>
</organism>
<evidence type="ECO:0000259" key="2">
    <source>
        <dbReference type="Pfam" id="PF00778"/>
    </source>
</evidence>
<dbReference type="InterPro" id="IPR001158">
    <property type="entry name" value="DIX"/>
</dbReference>
<keyword evidence="1" id="KW-0879">Wnt signaling pathway</keyword>
<gene>
    <name evidence="3" type="primary">Contig14082.g15014</name>
    <name evidence="3" type="ORF">STYLEM_7261</name>
</gene>
<dbReference type="OMA" id="TMIHYHI"/>
<dbReference type="EMBL" id="CCKQ01006947">
    <property type="protein sequence ID" value="CDW78285.1"/>
    <property type="molecule type" value="Genomic_DNA"/>
</dbReference>
<dbReference type="InterPro" id="IPR038207">
    <property type="entry name" value="DIX_dom_sf"/>
</dbReference>
<dbReference type="PANTHER" id="PTHR42509:SF1">
    <property type="entry name" value="DIX DOMAIN-CONTAINING PROTEIN"/>
    <property type="match status" value="1"/>
</dbReference>
<dbReference type="OrthoDB" id="10007451at2759"/>
<dbReference type="PANTHER" id="PTHR42509">
    <property type="entry name" value="DIX DOMAIN-CONTAINING PROTEIN"/>
    <property type="match status" value="1"/>
</dbReference>
<protein>
    <recommendedName>
        <fullName evidence="2">DIX domain-containing protein</fullName>
    </recommendedName>
</protein>
<sequence>MSQQQANQQQQQQAAKPFTLVFYYVPEDKDDLAVPNAYAIPKNVTDITLADIEKHFPLEGDFHFRFKYKYNNQSVWLDLNNKQCKVPKVENKIIMKVSRKTAKNRNYKND</sequence>
<dbReference type="Gene3D" id="2.40.240.130">
    <property type="match status" value="1"/>
</dbReference>
<dbReference type="GO" id="GO:0016055">
    <property type="term" value="P:Wnt signaling pathway"/>
    <property type="evidence" value="ECO:0007669"/>
    <property type="project" value="UniProtKB-KW"/>
</dbReference>